<reference evidence="1" key="1">
    <citation type="journal article" date="2021" name="Proc. Natl. Acad. Sci. U.S.A.">
        <title>A Catalog of Tens of Thousands of Viruses from Human Metagenomes Reveals Hidden Associations with Chronic Diseases.</title>
        <authorList>
            <person name="Tisza M.J."/>
            <person name="Buck C.B."/>
        </authorList>
    </citation>
    <scope>NUCLEOTIDE SEQUENCE</scope>
    <source>
        <strain evidence="1">Ctx9V1</strain>
    </source>
</reference>
<sequence>MMTTISLLELYIVIVRFRIHVLKSSCQVL</sequence>
<name>A0A8S5RDB8_9VIRU</name>
<protein>
    <submittedName>
        <fullName evidence="1">Uncharacterized protein</fullName>
    </submittedName>
</protein>
<proteinExistence type="predicted"/>
<evidence type="ECO:0000313" key="1">
    <source>
        <dbReference type="EMBL" id="DAE29351.1"/>
    </source>
</evidence>
<dbReference type="EMBL" id="BK059093">
    <property type="protein sequence ID" value="DAE29351.1"/>
    <property type="molecule type" value="Genomic_DNA"/>
</dbReference>
<accession>A0A8S5RDB8</accession>
<organism evidence="1">
    <name type="scientific">virus sp. ctx9V1</name>
    <dbReference type="NCBI Taxonomy" id="2828001"/>
    <lineage>
        <taxon>Viruses</taxon>
    </lineage>
</organism>